<protein>
    <submittedName>
        <fullName evidence="1">Uncharacterized protein</fullName>
    </submittedName>
</protein>
<name>A0ACC1JB23_9FUNG</name>
<organism evidence="1 2">
    <name type="scientific">Linderina macrospora</name>
    <dbReference type="NCBI Taxonomy" id="4868"/>
    <lineage>
        <taxon>Eukaryota</taxon>
        <taxon>Fungi</taxon>
        <taxon>Fungi incertae sedis</taxon>
        <taxon>Zoopagomycota</taxon>
        <taxon>Kickxellomycotina</taxon>
        <taxon>Kickxellomycetes</taxon>
        <taxon>Kickxellales</taxon>
        <taxon>Kickxellaceae</taxon>
        <taxon>Linderina</taxon>
    </lineage>
</organism>
<dbReference type="Proteomes" id="UP001150603">
    <property type="component" value="Unassembled WGS sequence"/>
</dbReference>
<accession>A0ACC1JB23</accession>
<sequence>MCMYSAHDGYANDFHLVHYGQLAMRGVGAVVIEATGVLPEGRLTPKCLGLWHDGHITGLKRVVDYMHNFGAMVGVQLSHPGRKGSTIPFHMYGKRPNKAFVNAAARASQAGFDFIEIHGAHGYLINQFLSPLSNTRTDMYGGSFENRIRFVSEIVQGVRKVWPAEKPLFVRLSVREWVEGGWTVDDSIALTKKMHELGVDLVGCSSAGNDTREKVPASPGYLVPLSSAIKECVPGILTGAVGIITGGKQANNILEQGMADVIFAGRQFLHDPSFVMNSALELGVFI</sequence>
<reference evidence="1" key="1">
    <citation type="submission" date="2022-07" db="EMBL/GenBank/DDBJ databases">
        <title>Phylogenomic reconstructions and comparative analyses of Kickxellomycotina fungi.</title>
        <authorList>
            <person name="Reynolds N.K."/>
            <person name="Stajich J.E."/>
            <person name="Barry K."/>
            <person name="Grigoriev I.V."/>
            <person name="Crous P."/>
            <person name="Smith M.E."/>
        </authorList>
    </citation>
    <scope>NUCLEOTIDE SEQUENCE</scope>
    <source>
        <strain evidence="1">NRRL 5244</strain>
    </source>
</reference>
<keyword evidence="2" id="KW-1185">Reference proteome</keyword>
<proteinExistence type="predicted"/>
<feature type="non-terminal residue" evidence="1">
    <location>
        <position position="286"/>
    </location>
</feature>
<evidence type="ECO:0000313" key="1">
    <source>
        <dbReference type="EMBL" id="KAJ1944553.1"/>
    </source>
</evidence>
<comment type="caution">
    <text evidence="1">The sequence shown here is derived from an EMBL/GenBank/DDBJ whole genome shotgun (WGS) entry which is preliminary data.</text>
</comment>
<evidence type="ECO:0000313" key="2">
    <source>
        <dbReference type="Proteomes" id="UP001150603"/>
    </source>
</evidence>
<gene>
    <name evidence="1" type="ORF">FBU59_002572</name>
</gene>
<dbReference type="EMBL" id="JANBPW010001432">
    <property type="protein sequence ID" value="KAJ1944553.1"/>
    <property type="molecule type" value="Genomic_DNA"/>
</dbReference>